<dbReference type="GO" id="GO:0016075">
    <property type="term" value="P:rRNA catabolic process"/>
    <property type="evidence" value="ECO:0007669"/>
    <property type="project" value="TreeGrafter"/>
</dbReference>
<comment type="subcellular location">
    <subcellularLocation>
        <location evidence="1">Nucleus</location>
    </subcellularLocation>
</comment>
<evidence type="ECO:0000256" key="7">
    <source>
        <dbReference type="ARBA" id="ARBA00022801"/>
    </source>
</evidence>
<dbReference type="InterPro" id="IPR047008">
    <property type="entry name" value="XRN1_SH3_sf"/>
</dbReference>
<dbReference type="PANTHER" id="PTHR12341:SF7">
    <property type="entry name" value="5'-3' EXORIBONUCLEASE 1"/>
    <property type="match status" value="1"/>
</dbReference>
<dbReference type="Pfam" id="PF03159">
    <property type="entry name" value="XRN_N"/>
    <property type="match status" value="1"/>
</dbReference>
<comment type="similarity">
    <text evidence="12">Belongs to the 5'-3' exonuclease family.</text>
</comment>
<dbReference type="InterPro" id="IPR041412">
    <property type="entry name" value="Xrn1_helical"/>
</dbReference>
<dbReference type="GO" id="GO:0003723">
    <property type="term" value="F:RNA binding"/>
    <property type="evidence" value="ECO:0007669"/>
    <property type="project" value="TreeGrafter"/>
</dbReference>
<keyword evidence="20" id="KW-1185">Reference proteome</keyword>
<dbReference type="InterPro" id="IPR027073">
    <property type="entry name" value="5_3_exoribonuclease"/>
</dbReference>
<feature type="compositionally biased region" description="Basic and acidic residues" evidence="13">
    <location>
        <begin position="1294"/>
        <end position="1323"/>
    </location>
</feature>
<evidence type="ECO:0000256" key="9">
    <source>
        <dbReference type="ARBA" id="ARBA00023015"/>
    </source>
</evidence>
<evidence type="ECO:0000259" key="17">
    <source>
        <dbReference type="Pfam" id="PF18332"/>
    </source>
</evidence>
<dbReference type="InterPro" id="IPR041385">
    <property type="entry name" value="SH3_12"/>
</dbReference>
<feature type="compositionally biased region" description="Acidic residues" evidence="13">
    <location>
        <begin position="416"/>
        <end position="425"/>
    </location>
</feature>
<feature type="compositionally biased region" description="Low complexity" evidence="13">
    <location>
        <begin position="1467"/>
        <end position="1486"/>
    </location>
</feature>
<proteinExistence type="inferred from homology"/>
<dbReference type="Gene3D" id="1.25.40.1050">
    <property type="match status" value="1"/>
</dbReference>
<feature type="domain" description="5'-3' exoribonuclease 1 SH3-like" evidence="16">
    <location>
        <begin position="1159"/>
        <end position="1223"/>
    </location>
</feature>
<evidence type="ECO:0000256" key="1">
    <source>
        <dbReference type="ARBA" id="ARBA00004123"/>
    </source>
</evidence>
<dbReference type="EMBL" id="CATQJA010002652">
    <property type="protein sequence ID" value="CAJ0577926.1"/>
    <property type="molecule type" value="Genomic_DNA"/>
</dbReference>
<dbReference type="GO" id="GO:0006364">
    <property type="term" value="P:rRNA processing"/>
    <property type="evidence" value="ECO:0007669"/>
    <property type="project" value="UniProtKB-KW"/>
</dbReference>
<evidence type="ECO:0000256" key="13">
    <source>
        <dbReference type="SAM" id="MobiDB-lite"/>
    </source>
</evidence>
<keyword evidence="3" id="KW-0806">Transcription termination</keyword>
<organism evidence="19 20">
    <name type="scientific">Mesorhabditis spiculigera</name>
    <dbReference type="NCBI Taxonomy" id="96644"/>
    <lineage>
        <taxon>Eukaryota</taxon>
        <taxon>Metazoa</taxon>
        <taxon>Ecdysozoa</taxon>
        <taxon>Nematoda</taxon>
        <taxon>Chromadorea</taxon>
        <taxon>Rhabditida</taxon>
        <taxon>Rhabditina</taxon>
        <taxon>Rhabditomorpha</taxon>
        <taxon>Rhabditoidea</taxon>
        <taxon>Rhabditidae</taxon>
        <taxon>Mesorhabditinae</taxon>
        <taxon>Mesorhabditis</taxon>
    </lineage>
</organism>
<dbReference type="InterPro" id="IPR004859">
    <property type="entry name" value="Xrn1_N"/>
</dbReference>
<evidence type="ECO:0000256" key="8">
    <source>
        <dbReference type="ARBA" id="ARBA00022839"/>
    </source>
</evidence>
<evidence type="ECO:0000256" key="2">
    <source>
        <dbReference type="ARBA" id="ARBA00013845"/>
    </source>
</evidence>
<feature type="compositionally biased region" description="Polar residues" evidence="13">
    <location>
        <begin position="1586"/>
        <end position="1596"/>
    </location>
</feature>
<gene>
    <name evidence="19" type="ORF">MSPICULIGERA_LOCUS16190</name>
</gene>
<name>A0AA36CZI1_9BILA</name>
<dbReference type="Pfam" id="PF17846">
    <property type="entry name" value="XRN_M"/>
    <property type="match status" value="1"/>
</dbReference>
<dbReference type="Pfam" id="PF18332">
    <property type="entry name" value="XRN1_D1"/>
    <property type="match status" value="1"/>
</dbReference>
<feature type="region of interest" description="Disordered" evidence="13">
    <location>
        <begin position="1436"/>
        <end position="1560"/>
    </location>
</feature>
<sequence length="1728" mass="194492">MGVPKFYRWISERYPCLSQVVSDAQIPEFDNLYLDMNGIIHNCSHPDDDDVTFRIEEEQIFAAIFNYIDTLLRIIKPKRCFFMAIDGVAPRAKMNQQRGRRFMSARTAELAMAAHERKGGEAVEGERFDSNCITPGTPFMDRLHKAIDAWVARKIVDDPLWRIRVIFSGHNCPGEGEHKIMDFIRAERVKPDYDPNTRHCMYGLDADLMMLGLSSHEPHFSLLREEVKFGRPPSKNAAKKGQKTRELKNQPTDITFHLLHLQLFREYLSWEFHELETKLSFPFDLENIIDDWVLMCFLIGNDFIPHLPNVHIHQNALPLLYKTYITVLPTLGGYMNEKGVLNLKRFETFLKELADTDRKCFIEKMDNDQFMDSKRGVLFGDAEGQEGAGEEEADDGKQKKKKKLERYADSDLSAASDEESEEQSDDAAFVTSDEDGEVDSDADDDLLATGVLSAEDAMASDDFDGDFDDDLGAALRGMDDDAFENDPDKCWSVAINNKFKRHRRDYYREKMKFGNISRDQLRAQAEGYIRAIQWNLHYYYHGCVSWSWFFPFHFAPYISDILNFDEVDVSFDLSEPFKPFEQLLAVLPAASANCLPVPLQALMKDDNSPILDFYPTDFETDLNGKVNDWEAVVLVPFIDQARLLQAMESKQRFLSADEKRRNTLGPHIQYTADTRRLDAVKPIRTEIDKDEYRLPRSKLVLGLLAGVKLDVHFPGFPTMCHIPHTAMLEPVGVKVFTQTSKKPSMLLKPKCRPEFERDLDVIAKELLDTQVYVKWPILILAKVNQIWDKDCRFFYDGTEIKKAALDDDERDEFVSAVKNERAELLHRYAIDTGPVERIAFCSKFLGFTYQAKNGQMEQVKQWSGSATTDQMLRVPLHLIVSNINVEANRAAHVVPISTIFPVNSKAFVIHTGVPATYGHPGIITDIMEPGLPTSRIVLKVAIYPDPNLLLIRKEINLHSLVWLDRYQCARRANVSTLLFLRIVGSMYLITDPKAKHDENPKTAARIPIGLNLKSDKFNKEIPDYSRKNGQYWDYSNMSIALIMEYYNKFRPMFDYIDRKFRVSEDFQEPYFAEEIWPNEQSREKKLDELKAYLNDLPTNTIAKIPCGTPYLDSGCIKQLEKAAKLAAGCQPTMKKLAVLPAYVFKRSMLGGRVLPDAEADFELFDRVTFVAEGLSVPCGSRGTVIGSSDDKLEVFFDRPFGAGYKIRSSLAQCYKVNKTDVLNITFALYRKGKEAELKKAKAAQKKFTKPGAVVTSGEFVAWAPPIQKQNKPDRQPESSGKSWEPEAPKILTRPKNEDKPAKGSKKDESEKPSKQSKKQEKPSKSPPITSSTEEKTSQKPPKPAKQQEKPSKSSPTTSSSEEKTSQKPPKPAKQQEKPSKSPPSVSPSEQKVSQEKPKAKQAKPLTKPPAKFKPEDVENVEASDALKKLIDLALSSGASDSLEAADRDEDEELGTMSFLSPAKATKSAESVEPPPTTEASTPPEVVATEKSETSKADEMEVDTVPPADEEPGEVVAPNRHHSDGEFRGARRDNESPNGNRGGPNNRGWRGGHHQPVPPYMMPNFPPPMMFARGHPMMQLFGPPRGINQQPPQSFFNNRGHQQHHQQQHGGNDGGRGGRGGRGGTGARGGGGGRGSYINQQLLNNADLKPSTLMRPRGGRPGRPGPRATPRGLDRQFSDENRQSTSSPSPPTVTIPTTQPPTANVDQKPSPRQGPKPRKQRLAANFAAS</sequence>
<feature type="domain" description="5'-3' exoribonuclease 1 D1" evidence="17">
    <location>
        <begin position="702"/>
        <end position="889"/>
    </location>
</feature>
<feature type="non-terminal residue" evidence="19">
    <location>
        <position position="1"/>
    </location>
</feature>
<comment type="caution">
    <text evidence="19">The sequence shown here is derived from an EMBL/GenBank/DDBJ whole genome shotgun (WGS) entry which is preliminary data.</text>
</comment>
<keyword evidence="8" id="KW-0269">Exonuclease</keyword>
<dbReference type="PANTHER" id="PTHR12341">
    <property type="entry name" value="5'-&gt;3' EXORIBONUCLEASE"/>
    <property type="match status" value="1"/>
</dbReference>
<dbReference type="GO" id="GO:0006353">
    <property type="term" value="P:DNA-templated transcription termination"/>
    <property type="evidence" value="ECO:0007669"/>
    <property type="project" value="UniProtKB-KW"/>
</dbReference>
<evidence type="ECO:0000256" key="10">
    <source>
        <dbReference type="ARBA" id="ARBA00023163"/>
    </source>
</evidence>
<evidence type="ECO:0000256" key="12">
    <source>
        <dbReference type="ARBA" id="ARBA00038299"/>
    </source>
</evidence>
<dbReference type="InterPro" id="IPR041106">
    <property type="entry name" value="XRN1_D2_D3"/>
</dbReference>
<feature type="domain" description="Xrn1 N-terminal" evidence="14">
    <location>
        <begin position="1"/>
        <end position="226"/>
    </location>
</feature>
<feature type="region of interest" description="Disordered" evidence="13">
    <location>
        <begin position="1264"/>
        <end position="1419"/>
    </location>
</feature>
<dbReference type="CDD" id="cd18673">
    <property type="entry name" value="PIN_XRN1-2-like"/>
    <property type="match status" value="1"/>
</dbReference>
<feature type="compositionally biased region" description="Gly residues" evidence="13">
    <location>
        <begin position="1610"/>
        <end position="1634"/>
    </location>
</feature>
<feature type="compositionally biased region" description="Basic and acidic residues" evidence="13">
    <location>
        <begin position="1671"/>
        <end position="1681"/>
    </location>
</feature>
<feature type="compositionally biased region" description="Basic and acidic residues" evidence="13">
    <location>
        <begin position="1520"/>
        <end position="1534"/>
    </location>
</feature>
<dbReference type="InterPro" id="IPR047007">
    <property type="entry name" value="XRN1_D1_sf"/>
</dbReference>
<dbReference type="GO" id="GO:0005634">
    <property type="term" value="C:nucleus"/>
    <property type="evidence" value="ECO:0007669"/>
    <property type="project" value="UniProtKB-SubCell"/>
</dbReference>
<feature type="region of interest" description="Disordered" evidence="13">
    <location>
        <begin position="384"/>
        <end position="442"/>
    </location>
</feature>
<evidence type="ECO:0000259" key="14">
    <source>
        <dbReference type="Pfam" id="PF03159"/>
    </source>
</evidence>
<evidence type="ECO:0000256" key="6">
    <source>
        <dbReference type="ARBA" id="ARBA00022722"/>
    </source>
</evidence>
<keyword evidence="11" id="KW-0539">Nucleus</keyword>
<feature type="compositionally biased region" description="Basic and acidic residues" evidence="13">
    <location>
        <begin position="1487"/>
        <end position="1498"/>
    </location>
</feature>
<dbReference type="Proteomes" id="UP001177023">
    <property type="component" value="Unassembled WGS sequence"/>
</dbReference>
<dbReference type="Pfam" id="PF18334">
    <property type="entry name" value="XRN1_D2_D3"/>
    <property type="match status" value="1"/>
</dbReference>
<keyword evidence="10" id="KW-0804">Transcription</keyword>
<evidence type="ECO:0000259" key="15">
    <source>
        <dbReference type="Pfam" id="PF17846"/>
    </source>
</evidence>
<feature type="compositionally biased region" description="Low complexity" evidence="13">
    <location>
        <begin position="1536"/>
        <end position="1547"/>
    </location>
</feature>
<feature type="domain" description="Xrn1 helical" evidence="15">
    <location>
        <begin position="283"/>
        <end position="679"/>
    </location>
</feature>
<evidence type="ECO:0000313" key="20">
    <source>
        <dbReference type="Proteomes" id="UP001177023"/>
    </source>
</evidence>
<dbReference type="InterPro" id="IPR040992">
    <property type="entry name" value="XRN1_D1"/>
</dbReference>
<dbReference type="GO" id="GO:0000956">
    <property type="term" value="P:nuclear-transcribed mRNA catabolic process"/>
    <property type="evidence" value="ECO:0007669"/>
    <property type="project" value="InterPro"/>
</dbReference>
<dbReference type="Gene3D" id="2.30.30.750">
    <property type="match status" value="1"/>
</dbReference>
<keyword evidence="5" id="KW-0507">mRNA processing</keyword>
<dbReference type="GO" id="GO:0006397">
    <property type="term" value="P:mRNA processing"/>
    <property type="evidence" value="ECO:0007669"/>
    <property type="project" value="UniProtKB-KW"/>
</dbReference>
<dbReference type="Gene3D" id="3.40.50.12390">
    <property type="match status" value="2"/>
</dbReference>
<dbReference type="PIRSF" id="PIRSF006743">
    <property type="entry name" value="Exonuclease_Xnr1"/>
    <property type="match status" value="1"/>
</dbReference>
<evidence type="ECO:0000259" key="16">
    <source>
        <dbReference type="Pfam" id="PF18129"/>
    </source>
</evidence>
<evidence type="ECO:0000256" key="11">
    <source>
        <dbReference type="ARBA" id="ARBA00023242"/>
    </source>
</evidence>
<feature type="region of interest" description="Disordered" evidence="13">
    <location>
        <begin position="1575"/>
        <end position="1728"/>
    </location>
</feature>
<feature type="compositionally biased region" description="Acidic residues" evidence="13">
    <location>
        <begin position="432"/>
        <end position="442"/>
    </location>
</feature>
<keyword evidence="7" id="KW-0378">Hydrolase</keyword>
<evidence type="ECO:0000256" key="5">
    <source>
        <dbReference type="ARBA" id="ARBA00022664"/>
    </source>
</evidence>
<keyword evidence="9" id="KW-0805">Transcription regulation</keyword>
<evidence type="ECO:0000256" key="4">
    <source>
        <dbReference type="ARBA" id="ARBA00022552"/>
    </source>
</evidence>
<feature type="domain" description="Exoribonuclease Xrn1 D2/D3" evidence="18">
    <location>
        <begin position="895"/>
        <end position="1129"/>
    </location>
</feature>
<dbReference type="Pfam" id="PF18129">
    <property type="entry name" value="SH3_12"/>
    <property type="match status" value="1"/>
</dbReference>
<evidence type="ECO:0000313" key="19">
    <source>
        <dbReference type="EMBL" id="CAJ0577926.1"/>
    </source>
</evidence>
<evidence type="ECO:0000259" key="18">
    <source>
        <dbReference type="Pfam" id="PF18334"/>
    </source>
</evidence>
<keyword evidence="6" id="KW-0540">Nuclease</keyword>
<reference evidence="19" key="1">
    <citation type="submission" date="2023-06" db="EMBL/GenBank/DDBJ databases">
        <authorList>
            <person name="Delattre M."/>
        </authorList>
    </citation>
    <scope>NUCLEOTIDE SEQUENCE</scope>
    <source>
        <strain evidence="19">AF72</strain>
    </source>
</reference>
<keyword evidence="4" id="KW-0698">rRNA processing</keyword>
<accession>A0AA36CZI1</accession>
<dbReference type="Gene3D" id="2.170.260.40">
    <property type="match status" value="1"/>
</dbReference>
<dbReference type="FunFam" id="3.40.50.12390:FF:000005">
    <property type="entry name" value="5'-3' exoribonuclease 2"/>
    <property type="match status" value="1"/>
</dbReference>
<dbReference type="InterPro" id="IPR016494">
    <property type="entry name" value="5_3_exoribonuclease_1"/>
</dbReference>
<evidence type="ECO:0000256" key="3">
    <source>
        <dbReference type="ARBA" id="ARBA00022472"/>
    </source>
</evidence>
<protein>
    <recommendedName>
        <fullName evidence="2">5'-3' exoribonuclease 2</fullName>
    </recommendedName>
</protein>
<dbReference type="GO" id="GO:0004534">
    <property type="term" value="F:5'-3' RNA exonuclease activity"/>
    <property type="evidence" value="ECO:0007669"/>
    <property type="project" value="TreeGrafter"/>
</dbReference>